<gene>
    <name evidence="1" type="primary">CIMIP3</name>
</gene>
<dbReference type="Proteomes" id="UP000694392">
    <property type="component" value="Unplaced"/>
</dbReference>
<proteinExistence type="predicted"/>
<protein>
    <submittedName>
        <fullName evidence="1">Ciliary microtubule inner protein 3</fullName>
    </submittedName>
</protein>
<reference evidence="1" key="2">
    <citation type="submission" date="2025-09" db="UniProtKB">
        <authorList>
            <consortium name="Ensembl"/>
        </authorList>
    </citation>
    <scope>IDENTIFICATION</scope>
</reference>
<dbReference type="AlphaFoldDB" id="A0A8D0GJY8"/>
<dbReference type="Ensembl" id="ENSSPUT00000007684.1">
    <property type="protein sequence ID" value="ENSSPUP00000007208.1"/>
    <property type="gene ID" value="ENSSPUG00000005580.1"/>
</dbReference>
<dbReference type="Pfam" id="PF22581">
    <property type="entry name" value="CIMIP3"/>
    <property type="match status" value="1"/>
</dbReference>
<dbReference type="PANTHER" id="PTHR35444">
    <property type="entry name" value="RIKEN CDNA 1700001C19 GENE"/>
    <property type="match status" value="1"/>
</dbReference>
<dbReference type="OMA" id="NVALWQS"/>
<keyword evidence="2" id="KW-1185">Reference proteome</keyword>
<dbReference type="PANTHER" id="PTHR35444:SF1">
    <property type="entry name" value="RIKEN CDNA 1700001C19 GENE"/>
    <property type="match status" value="1"/>
</dbReference>
<organism evidence="1 2">
    <name type="scientific">Sphenodon punctatus</name>
    <name type="common">Tuatara</name>
    <name type="synonym">Hatteria punctata</name>
    <dbReference type="NCBI Taxonomy" id="8508"/>
    <lineage>
        <taxon>Eukaryota</taxon>
        <taxon>Metazoa</taxon>
        <taxon>Chordata</taxon>
        <taxon>Craniata</taxon>
        <taxon>Vertebrata</taxon>
        <taxon>Euteleostomi</taxon>
        <taxon>Lepidosauria</taxon>
        <taxon>Sphenodontia</taxon>
        <taxon>Sphenodontidae</taxon>
        <taxon>Sphenodon</taxon>
    </lineage>
</organism>
<dbReference type="GeneTree" id="ENSGT00390000014226"/>
<dbReference type="InterPro" id="IPR054446">
    <property type="entry name" value="CIMIP3-like"/>
</dbReference>
<reference evidence="1" key="1">
    <citation type="submission" date="2025-08" db="UniProtKB">
        <authorList>
            <consortium name="Ensembl"/>
        </authorList>
    </citation>
    <scope>IDENTIFICATION</scope>
</reference>
<evidence type="ECO:0000313" key="1">
    <source>
        <dbReference type="Ensembl" id="ENSSPUP00000007208.1"/>
    </source>
</evidence>
<evidence type="ECO:0000313" key="2">
    <source>
        <dbReference type="Proteomes" id="UP000694392"/>
    </source>
</evidence>
<accession>A0A8D0GJY8</accession>
<name>A0A8D0GJY8_SPHPU</name>
<sequence length="115" mass="13205">LFKNTQSLSVWFFSLQTHSPSAVGYKIEQALASFVPVVVHPGGCKPESLKFAFYNPNYSNSYTPFYTLQKPTCGYCYCRDTDHTRKVIDVENTNIVKWRPIIRKKPRLASVNPKQ</sequence>